<dbReference type="EMBL" id="JAAALK010000080">
    <property type="protein sequence ID" value="KAG8091475.1"/>
    <property type="molecule type" value="Genomic_DNA"/>
</dbReference>
<proteinExistence type="predicted"/>
<dbReference type="Proteomes" id="UP000729402">
    <property type="component" value="Unassembled WGS sequence"/>
</dbReference>
<comment type="caution">
    <text evidence="2">The sequence shown here is derived from an EMBL/GenBank/DDBJ whole genome shotgun (WGS) entry which is preliminary data.</text>
</comment>
<accession>A0A8J5WJD0</accession>
<gene>
    <name evidence="2" type="ORF">GUJ93_ZPchr0012g21503</name>
</gene>
<evidence type="ECO:0000313" key="2">
    <source>
        <dbReference type="EMBL" id="KAG8091475.1"/>
    </source>
</evidence>
<sequence length="71" mass="7739">MSVPLPQEQQRFSVEISDETEECAAIAPAPVLASAPQGDQPMGEDSEEPMEEEFFDESRAEGRLIGYTPAP</sequence>
<reference evidence="2" key="1">
    <citation type="journal article" date="2021" name="bioRxiv">
        <title>Whole Genome Assembly and Annotation of Northern Wild Rice, Zizania palustris L., Supports a Whole Genome Duplication in the Zizania Genus.</title>
        <authorList>
            <person name="Haas M."/>
            <person name="Kono T."/>
            <person name="Macchietto M."/>
            <person name="Millas R."/>
            <person name="McGilp L."/>
            <person name="Shao M."/>
            <person name="Duquette J."/>
            <person name="Hirsch C.N."/>
            <person name="Kimball J."/>
        </authorList>
    </citation>
    <scope>NUCLEOTIDE SEQUENCE</scope>
    <source>
        <tissue evidence="2">Fresh leaf tissue</tissue>
    </source>
</reference>
<protein>
    <submittedName>
        <fullName evidence="2">Uncharacterized protein</fullName>
    </submittedName>
</protein>
<evidence type="ECO:0000256" key="1">
    <source>
        <dbReference type="SAM" id="MobiDB-lite"/>
    </source>
</evidence>
<evidence type="ECO:0000313" key="3">
    <source>
        <dbReference type="Proteomes" id="UP000729402"/>
    </source>
</evidence>
<keyword evidence="3" id="KW-1185">Reference proteome</keyword>
<reference evidence="2" key="2">
    <citation type="submission" date="2021-02" db="EMBL/GenBank/DDBJ databases">
        <authorList>
            <person name="Kimball J.A."/>
            <person name="Haas M.W."/>
            <person name="Macchietto M."/>
            <person name="Kono T."/>
            <person name="Duquette J."/>
            <person name="Shao M."/>
        </authorList>
    </citation>
    <scope>NUCLEOTIDE SEQUENCE</scope>
    <source>
        <tissue evidence="2">Fresh leaf tissue</tissue>
    </source>
</reference>
<feature type="region of interest" description="Disordered" evidence="1">
    <location>
        <begin position="30"/>
        <end position="71"/>
    </location>
</feature>
<dbReference type="AlphaFoldDB" id="A0A8J5WJD0"/>
<feature type="compositionally biased region" description="Acidic residues" evidence="1">
    <location>
        <begin position="42"/>
        <end position="55"/>
    </location>
</feature>
<organism evidence="2 3">
    <name type="scientific">Zizania palustris</name>
    <name type="common">Northern wild rice</name>
    <dbReference type="NCBI Taxonomy" id="103762"/>
    <lineage>
        <taxon>Eukaryota</taxon>
        <taxon>Viridiplantae</taxon>
        <taxon>Streptophyta</taxon>
        <taxon>Embryophyta</taxon>
        <taxon>Tracheophyta</taxon>
        <taxon>Spermatophyta</taxon>
        <taxon>Magnoliopsida</taxon>
        <taxon>Liliopsida</taxon>
        <taxon>Poales</taxon>
        <taxon>Poaceae</taxon>
        <taxon>BOP clade</taxon>
        <taxon>Oryzoideae</taxon>
        <taxon>Oryzeae</taxon>
        <taxon>Zizaniinae</taxon>
        <taxon>Zizania</taxon>
    </lineage>
</organism>
<name>A0A8J5WJD0_ZIZPA</name>